<feature type="region of interest" description="Disordered" evidence="8">
    <location>
        <begin position="462"/>
        <end position="496"/>
    </location>
</feature>
<dbReference type="AlphaFoldDB" id="D1ABQ9"/>
<evidence type="ECO:0000256" key="3">
    <source>
        <dbReference type="ARBA" id="ARBA00022676"/>
    </source>
</evidence>
<dbReference type="GO" id="GO:0009103">
    <property type="term" value="P:lipopolysaccharide biosynthetic process"/>
    <property type="evidence" value="ECO:0007669"/>
    <property type="project" value="UniProtKB-ARBA"/>
</dbReference>
<evidence type="ECO:0000256" key="7">
    <source>
        <dbReference type="ARBA" id="ARBA00023136"/>
    </source>
</evidence>
<feature type="transmembrane region" description="Helical" evidence="9">
    <location>
        <begin position="140"/>
        <end position="160"/>
    </location>
</feature>
<keyword evidence="7 9" id="KW-0472">Membrane</keyword>
<evidence type="ECO:0000256" key="1">
    <source>
        <dbReference type="ARBA" id="ARBA00004651"/>
    </source>
</evidence>
<feature type="transmembrane region" description="Helical" evidence="9">
    <location>
        <begin position="115"/>
        <end position="134"/>
    </location>
</feature>
<evidence type="ECO:0000313" key="11">
    <source>
        <dbReference type="Proteomes" id="UP000001918"/>
    </source>
</evidence>
<dbReference type="PANTHER" id="PTHR33908">
    <property type="entry name" value="MANNOSYLTRANSFERASE YKCB-RELATED"/>
    <property type="match status" value="1"/>
</dbReference>
<organism evidence="10 11">
    <name type="scientific">Thermomonospora curvata (strain ATCC 19995 / DSM 43183 / JCM 3096 / KCTC 9072 / NBRC 15933 / NCIMB 10081 / Henssen B9)</name>
    <dbReference type="NCBI Taxonomy" id="471852"/>
    <lineage>
        <taxon>Bacteria</taxon>
        <taxon>Bacillati</taxon>
        <taxon>Actinomycetota</taxon>
        <taxon>Actinomycetes</taxon>
        <taxon>Streptosporangiales</taxon>
        <taxon>Thermomonosporaceae</taxon>
        <taxon>Thermomonospora</taxon>
    </lineage>
</organism>
<feature type="transmembrane region" description="Helical" evidence="9">
    <location>
        <begin position="202"/>
        <end position="222"/>
    </location>
</feature>
<keyword evidence="2" id="KW-1003">Cell membrane</keyword>
<evidence type="ECO:0000256" key="6">
    <source>
        <dbReference type="ARBA" id="ARBA00022989"/>
    </source>
</evidence>
<evidence type="ECO:0000256" key="9">
    <source>
        <dbReference type="SAM" id="Phobius"/>
    </source>
</evidence>
<evidence type="ECO:0000256" key="4">
    <source>
        <dbReference type="ARBA" id="ARBA00022679"/>
    </source>
</evidence>
<dbReference type="GO" id="GO:0005886">
    <property type="term" value="C:plasma membrane"/>
    <property type="evidence" value="ECO:0007669"/>
    <property type="project" value="UniProtKB-SubCell"/>
</dbReference>
<gene>
    <name evidence="10" type="ordered locus">Tcur_3547</name>
</gene>
<accession>D1ABQ9</accession>
<keyword evidence="4" id="KW-0808">Transferase</keyword>
<keyword evidence="11" id="KW-1185">Reference proteome</keyword>
<dbReference type="RefSeq" id="WP_012853866.1">
    <property type="nucleotide sequence ID" value="NC_013510.1"/>
</dbReference>
<dbReference type="eggNOG" id="COG1807">
    <property type="taxonomic scope" value="Bacteria"/>
</dbReference>
<dbReference type="EMBL" id="CP001738">
    <property type="protein sequence ID" value="ACY99082.1"/>
    <property type="molecule type" value="Genomic_DNA"/>
</dbReference>
<dbReference type="PANTHER" id="PTHR33908:SF11">
    <property type="entry name" value="MEMBRANE PROTEIN"/>
    <property type="match status" value="1"/>
</dbReference>
<dbReference type="HOGENOM" id="CLU_027789_0_0_11"/>
<reference evidence="10 11" key="1">
    <citation type="journal article" date="2011" name="Stand. Genomic Sci.">
        <title>Complete genome sequence of Thermomonospora curvata type strain (B9).</title>
        <authorList>
            <person name="Chertkov O."/>
            <person name="Sikorski J."/>
            <person name="Nolan M."/>
            <person name="Lapidus A."/>
            <person name="Lucas S."/>
            <person name="Del Rio T.G."/>
            <person name="Tice H."/>
            <person name="Cheng J.F."/>
            <person name="Goodwin L."/>
            <person name="Pitluck S."/>
            <person name="Liolios K."/>
            <person name="Ivanova N."/>
            <person name="Mavromatis K."/>
            <person name="Mikhailova N."/>
            <person name="Ovchinnikova G."/>
            <person name="Pati A."/>
            <person name="Chen A."/>
            <person name="Palaniappan K."/>
            <person name="Djao O.D."/>
            <person name="Land M."/>
            <person name="Hauser L."/>
            <person name="Chang Y.J."/>
            <person name="Jeffries C.D."/>
            <person name="Brettin T."/>
            <person name="Han C."/>
            <person name="Detter J.C."/>
            <person name="Rohde M."/>
            <person name="Goker M."/>
            <person name="Woyke T."/>
            <person name="Bristow J."/>
            <person name="Eisen J.A."/>
            <person name="Markowitz V."/>
            <person name="Hugenholtz P."/>
            <person name="Klenk H.P."/>
            <person name="Kyrpides N.C."/>
        </authorList>
    </citation>
    <scope>NUCLEOTIDE SEQUENCE [LARGE SCALE GENOMIC DNA]</scope>
    <source>
        <strain evidence="11">ATCC 19995 / DSM 43183 / JCM 3096 / KCTC 9072 / NBRC 15933 / NCIMB 10081 / Henssen B9</strain>
    </source>
</reference>
<evidence type="ECO:0000256" key="5">
    <source>
        <dbReference type="ARBA" id="ARBA00022692"/>
    </source>
</evidence>
<keyword evidence="6 9" id="KW-1133">Transmembrane helix</keyword>
<dbReference type="Proteomes" id="UP000001918">
    <property type="component" value="Chromosome"/>
</dbReference>
<feature type="transmembrane region" description="Helical" evidence="9">
    <location>
        <begin position="26"/>
        <end position="45"/>
    </location>
</feature>
<dbReference type="OrthoDB" id="3212150at2"/>
<keyword evidence="3" id="KW-0328">Glycosyltransferase</keyword>
<feature type="transmembrane region" description="Helical" evidence="9">
    <location>
        <begin position="417"/>
        <end position="435"/>
    </location>
</feature>
<feature type="compositionally biased region" description="Basic and acidic residues" evidence="8">
    <location>
        <begin position="472"/>
        <end position="481"/>
    </location>
</feature>
<evidence type="ECO:0008006" key="12">
    <source>
        <dbReference type="Google" id="ProtNLM"/>
    </source>
</evidence>
<dbReference type="KEGG" id="tcu:Tcur_3547"/>
<evidence type="ECO:0000313" key="10">
    <source>
        <dbReference type="EMBL" id="ACY99082.1"/>
    </source>
</evidence>
<feature type="compositionally biased region" description="Gly residues" evidence="8">
    <location>
        <begin position="486"/>
        <end position="496"/>
    </location>
</feature>
<dbReference type="GO" id="GO:0016763">
    <property type="term" value="F:pentosyltransferase activity"/>
    <property type="evidence" value="ECO:0007669"/>
    <property type="project" value="TreeGrafter"/>
</dbReference>
<dbReference type="InterPro" id="IPR050297">
    <property type="entry name" value="LipidA_mod_glycosyltrf_83"/>
</dbReference>
<keyword evidence="5 9" id="KW-0812">Transmembrane</keyword>
<feature type="transmembrane region" description="Helical" evidence="9">
    <location>
        <begin position="172"/>
        <end position="196"/>
    </location>
</feature>
<evidence type="ECO:0000256" key="2">
    <source>
        <dbReference type="ARBA" id="ARBA00022475"/>
    </source>
</evidence>
<evidence type="ECO:0000256" key="8">
    <source>
        <dbReference type="SAM" id="MobiDB-lite"/>
    </source>
</evidence>
<feature type="transmembrane region" description="Helical" evidence="9">
    <location>
        <begin position="442"/>
        <end position="461"/>
    </location>
</feature>
<sequence>MNVRTLRAGGAAVARRARELLGRHRVFIPLLVAAAALRVVTMLGYRSVMWFPDSYDYVSAAVRLEPGLIRPSGYPLLLWLLKGFHSFTLVAALQHLMGLGIAVMIYAVLRRRFAVRGWIAALATVPVLFDAFQIQLEHLVLSDTLFAFLVMAAVTVLLLGGSTARNCALAGILLGLAAITRSVGLPLLAVGVLYLLVRRAGWRPVAALAGACALPIACYLQWYHSHHGRLELTGSSGVMLYSRSMAFADCEKMRPPPEEMPLCVAAHPSERKAPGSYVWGQFAPVRRIPGSSFTAEQNRLAGSFARRAMLAQPGDYLRTVAIDVARTFQWGHPVYPEEFTYGHYLFRDETARPPEHVLPALQEYRRGGRVTTEVVHPYAGFMQVYQRHVYLRGTVLGVILAIGLAGAAAAWRRGGVLIMLPWTLSAVLIVVPAATAQFDYRYVLAAVPLACLAAGAAAGLGGRRTAEAPPGDPRDTPDGPRETLGSRGGIPAGATV</sequence>
<feature type="transmembrane region" description="Helical" evidence="9">
    <location>
        <begin position="389"/>
        <end position="411"/>
    </location>
</feature>
<name>D1ABQ9_THECD</name>
<comment type="subcellular location">
    <subcellularLocation>
        <location evidence="1">Cell membrane</location>
        <topology evidence="1">Multi-pass membrane protein</topology>
    </subcellularLocation>
</comment>
<proteinExistence type="predicted"/>
<feature type="transmembrane region" description="Helical" evidence="9">
    <location>
        <begin position="84"/>
        <end position="108"/>
    </location>
</feature>
<protein>
    <recommendedName>
        <fullName evidence="12">Glycosyltransferase RgtA/B/C/D-like domain-containing protein</fullName>
    </recommendedName>
</protein>